<dbReference type="EMBL" id="RIAS01000001">
    <property type="protein sequence ID" value="KAA8782534.1"/>
    <property type="molecule type" value="Genomic_DNA"/>
</dbReference>
<dbReference type="Gene3D" id="2.30.30.290">
    <property type="entry name" value="YopX-like domains"/>
    <property type="match status" value="1"/>
</dbReference>
<evidence type="ECO:0000259" key="1">
    <source>
        <dbReference type="Pfam" id="PF09643"/>
    </source>
</evidence>
<dbReference type="SUPFAM" id="SSF159006">
    <property type="entry name" value="YopX-like"/>
    <property type="match status" value="1"/>
</dbReference>
<sequence>MREIKFAAWLTDHGKMSRAVTIRELIEMGPNSFNGNVKWLQYTGFHDDTHDQVEVFEGDVVQFEYEGEGHTCEVKYEGSGFMFVADSLPDGYLWASELIEFDGSYCWAEGVMVVGNVNADRGLAPKEGADKHEPV</sequence>
<dbReference type="Pfam" id="PF09643">
    <property type="entry name" value="YopX"/>
    <property type="match status" value="1"/>
</dbReference>
<dbReference type="InterPro" id="IPR023385">
    <property type="entry name" value="YopX-like_C"/>
</dbReference>
<evidence type="ECO:0000313" key="2">
    <source>
        <dbReference type="EMBL" id="KAA8782534.1"/>
    </source>
</evidence>
<dbReference type="AlphaFoldDB" id="A0A5M9WLU1"/>
<dbReference type="OrthoDB" id="1809393at2"/>
<organism evidence="2 3">
    <name type="scientific">Paenibacillus amylolyticus</name>
    <dbReference type="NCBI Taxonomy" id="1451"/>
    <lineage>
        <taxon>Bacteria</taxon>
        <taxon>Bacillati</taxon>
        <taxon>Bacillota</taxon>
        <taxon>Bacilli</taxon>
        <taxon>Bacillales</taxon>
        <taxon>Paenibacillaceae</taxon>
        <taxon>Paenibacillus</taxon>
    </lineage>
</organism>
<accession>A0A5M9WLU1</accession>
<comment type="caution">
    <text evidence="2">The sequence shown here is derived from an EMBL/GenBank/DDBJ whole genome shotgun (WGS) entry which is preliminary data.</text>
</comment>
<reference evidence="2 3" key="1">
    <citation type="journal article" date="2019" name="J. Ind. Microbiol. Biotechnol.">
        <title>Paenibacillus amylolyticus 27C64 has a diverse set of carbohydrate-active enzymes and complete pectin deconstruction system.</title>
        <authorList>
            <person name="Keggi C."/>
            <person name="Doran-Peterson J."/>
        </authorList>
    </citation>
    <scope>NUCLEOTIDE SEQUENCE [LARGE SCALE GENOMIC DNA]</scope>
    <source>
        <strain evidence="2 3">27C64</strain>
    </source>
</reference>
<gene>
    <name evidence="2" type="ORF">EC604_01555</name>
</gene>
<feature type="domain" description="YopX protein" evidence="1">
    <location>
        <begin position="38"/>
        <end position="117"/>
    </location>
</feature>
<dbReference type="RefSeq" id="WP_123062448.1">
    <property type="nucleotide sequence ID" value="NZ_RIAS01000001.1"/>
</dbReference>
<name>A0A5M9WLU1_PAEAM</name>
<proteinExistence type="predicted"/>
<protein>
    <recommendedName>
        <fullName evidence="1">YopX protein domain-containing protein</fullName>
    </recommendedName>
</protein>
<dbReference type="Proteomes" id="UP000323664">
    <property type="component" value="Unassembled WGS sequence"/>
</dbReference>
<evidence type="ECO:0000313" key="3">
    <source>
        <dbReference type="Proteomes" id="UP000323664"/>
    </source>
</evidence>
<dbReference type="InterPro" id="IPR019096">
    <property type="entry name" value="YopX_protein"/>
</dbReference>